<feature type="domain" description="Ionotropic glutamate receptor L-glutamate and glycine-binding" evidence="22">
    <location>
        <begin position="439"/>
        <end position="507"/>
    </location>
</feature>
<accession>A0ABD2B9W6</accession>
<dbReference type="FunFam" id="1.10.287.70:FF:000064">
    <property type="entry name" value="Glutamate receptor ionotropic, kainate"/>
    <property type="match status" value="1"/>
</dbReference>
<comment type="subcellular location">
    <subcellularLocation>
        <location evidence="15">Postsynaptic cell membrane</location>
        <topology evidence="15">Multi-pass membrane protein</topology>
    </subcellularLocation>
</comment>
<evidence type="ECO:0000256" key="8">
    <source>
        <dbReference type="ARBA" id="ARBA00023065"/>
    </source>
</evidence>
<feature type="non-terminal residue" evidence="23">
    <location>
        <position position="1"/>
    </location>
</feature>
<evidence type="ECO:0000313" key="23">
    <source>
        <dbReference type="EMBL" id="KAL2729536.1"/>
    </source>
</evidence>
<feature type="transmembrane region" description="Helical" evidence="20">
    <location>
        <begin position="912"/>
        <end position="936"/>
    </location>
</feature>
<dbReference type="InterPro" id="IPR019594">
    <property type="entry name" value="Glu/Gly-bd"/>
</dbReference>
<proteinExistence type="inferred from homology"/>
<feature type="disulfide bond" evidence="19">
    <location>
        <begin position="752"/>
        <end position="893"/>
    </location>
</feature>
<evidence type="ECO:0000256" key="3">
    <source>
        <dbReference type="ARBA" id="ARBA00022475"/>
    </source>
</evidence>
<keyword evidence="11" id="KW-0325">Glycoprotein</keyword>
<feature type="site" description="Interaction with the cone snail toxin Con-ikot-ikot" evidence="18">
    <location>
        <position position="695"/>
    </location>
</feature>
<evidence type="ECO:0000256" key="6">
    <source>
        <dbReference type="ARBA" id="ARBA00022989"/>
    </source>
</evidence>
<feature type="binding site" evidence="17">
    <location>
        <position position="690"/>
    </location>
    <ligand>
        <name>L-glutamate</name>
        <dbReference type="ChEBI" id="CHEBI:29985"/>
    </ligand>
</feature>
<evidence type="ECO:0000256" key="12">
    <source>
        <dbReference type="ARBA" id="ARBA00023257"/>
    </source>
</evidence>
<protein>
    <recommendedName>
        <fullName evidence="16">Glutamate receptor 1</fullName>
    </recommendedName>
</protein>
<evidence type="ECO:0000256" key="17">
    <source>
        <dbReference type="PIRSR" id="PIRSR601508-1"/>
    </source>
</evidence>
<keyword evidence="13" id="KW-1071">Ligand-gated ion channel</keyword>
<keyword evidence="3" id="KW-1003">Cell membrane</keyword>
<sequence length="1026" mass="115658">EYIKKFSSSDVVHSIVYFDHTQTHYHVFSWNNTIRYYDKTIRLFFVGAIFHQGEMEYKEAFERAILDTMQENPAPAFKLHSIIKTVDSNTDSFKTKLAVCELLEEGVAAIFGPSSPHTRGIVASIAAHFDIPHLEYVWREQEKLYLNEDENPVSLTPMTINIYPDSEMVSKAIADVVIWNEWKSFVAIYETNDGLSRIQKALTMKRKKDNPITIRHLGGGPDYRSILKEVGTLPIDNIILDVKPENIMTVLYQAKEVNLVREYTNFIITYMDSSKLPILEIRNGTTQGNITGFSLRRNNVDGINLAESAVLYDAVFLLYKALEILNARNKDNGDSISIIPVPLSCDDEKKYEAGPNITSIIREIPVEGKITGVISFDEIGHRRNFDLRLLDFRGFSSIEMGYWDEEGVHSTRSKQELESYLFKSIEQNHFRIATKVGEPYVIEVTDGSTRGIPIDKKYYEGYCIDVIESIAKILKFKYSFMLVPDNQYGSYVPKTKSWNGLMKLLLDHDADLAICDLTITSSRESVVDFTMPFMNLGISILFSKPEEKKPELFSFLKPLSTDVWIYMATAYLIVSLMLYLQARMAPGEWNNPHPCNPDPEELENNFDLKNSLWLTVGSLMQQGSDILPQAPSIRMVAGMWWFFTLIMVSSYTANLAAFLTIDKMDNPITNVEELAKQTKIKYGAVDGGSTSAFFRDSNYSTYQRMWATMAEARPSVFTATNDEGVERVVKEKTGYAFLMESTTIEYKMERNCDLQQIGSLIDNKGYGIALPRISNNVVRFTNNFVASDALVKKLSIVTRLQHRVNGLTSSRTTNSPSGIDKGRLSSFPKYGKPFITYFLSVSDARQNLMPNLSGSLDSPYRTPISGAILTLQEKGILSELKKKWWQERGGGKCKKDEGDSEANSIELGLPNVGGVFLVLMLGCAASLIIAIFEFLWNIRKVAVEEKITPWEAFIAELKFAVNISLETKPVKISKSSIGTSSSTEGGIGRAASTARSIVGSFLRLDILDKFDKDNNTNNRGSDRKIN</sequence>
<keyword evidence="6 20" id="KW-1133">Transmembrane helix</keyword>
<dbReference type="Proteomes" id="UP001607302">
    <property type="component" value="Unassembled WGS sequence"/>
</dbReference>
<dbReference type="InterPro" id="IPR001828">
    <property type="entry name" value="ANF_lig-bd_rcpt"/>
</dbReference>
<dbReference type="SUPFAM" id="SSF53822">
    <property type="entry name" value="Periplasmic binding protein-like I"/>
    <property type="match status" value="1"/>
</dbReference>
<dbReference type="Gene3D" id="1.10.287.70">
    <property type="match status" value="1"/>
</dbReference>
<dbReference type="Gene3D" id="3.40.50.2300">
    <property type="match status" value="4"/>
</dbReference>
<comment type="caution">
    <text evidence="23">The sequence shown here is derived from an EMBL/GenBank/DDBJ whole genome shotgun (WGS) entry which is preliminary data.</text>
</comment>
<feature type="binding site" evidence="17">
    <location>
        <position position="740"/>
    </location>
    <ligand>
        <name>L-glutamate</name>
        <dbReference type="ChEBI" id="CHEBI:29985"/>
    </ligand>
</feature>
<evidence type="ECO:0000256" key="20">
    <source>
        <dbReference type="SAM" id="Phobius"/>
    </source>
</evidence>
<dbReference type="Pfam" id="PF10613">
    <property type="entry name" value="Lig_chan-Glu_bd"/>
    <property type="match status" value="1"/>
</dbReference>
<evidence type="ECO:0000256" key="1">
    <source>
        <dbReference type="ARBA" id="ARBA00008685"/>
    </source>
</evidence>
<dbReference type="InterPro" id="IPR001320">
    <property type="entry name" value="Iontro_rcpt_C"/>
</dbReference>
<dbReference type="Gene3D" id="3.40.190.10">
    <property type="entry name" value="Periplasmic binding protein-like II"/>
    <property type="match status" value="2"/>
</dbReference>
<dbReference type="AlphaFoldDB" id="A0ABD2B9W6"/>
<feature type="site" description="Crucial to convey clamshell closure to channel opening" evidence="18">
    <location>
        <position position="668"/>
    </location>
</feature>
<evidence type="ECO:0000256" key="14">
    <source>
        <dbReference type="ARBA" id="ARBA00023303"/>
    </source>
</evidence>
<reference evidence="23 24" key="1">
    <citation type="journal article" date="2024" name="Ann. Entomol. Soc. Am.">
        <title>Genomic analyses of the southern and eastern yellowjacket wasps (Hymenoptera: Vespidae) reveal evolutionary signatures of social life.</title>
        <authorList>
            <person name="Catto M.A."/>
            <person name="Caine P.B."/>
            <person name="Orr S.E."/>
            <person name="Hunt B.G."/>
            <person name="Goodisman M.A.D."/>
        </authorList>
    </citation>
    <scope>NUCLEOTIDE SEQUENCE [LARGE SCALE GENOMIC DNA]</scope>
    <source>
        <strain evidence="23">233</strain>
        <tissue evidence="23">Head and thorax</tissue>
    </source>
</reference>
<evidence type="ECO:0000256" key="7">
    <source>
        <dbReference type="ARBA" id="ARBA00023018"/>
    </source>
</evidence>
<organism evidence="23 24">
    <name type="scientific">Vespula squamosa</name>
    <name type="common">Southern yellow jacket</name>
    <name type="synonym">Wasp</name>
    <dbReference type="NCBI Taxonomy" id="30214"/>
    <lineage>
        <taxon>Eukaryota</taxon>
        <taxon>Metazoa</taxon>
        <taxon>Ecdysozoa</taxon>
        <taxon>Arthropoda</taxon>
        <taxon>Hexapoda</taxon>
        <taxon>Insecta</taxon>
        <taxon>Pterygota</taxon>
        <taxon>Neoptera</taxon>
        <taxon>Endopterygota</taxon>
        <taxon>Hymenoptera</taxon>
        <taxon>Apocrita</taxon>
        <taxon>Aculeata</taxon>
        <taxon>Vespoidea</taxon>
        <taxon>Vespidae</taxon>
        <taxon>Vespinae</taxon>
        <taxon>Vespula</taxon>
    </lineage>
</organism>
<feature type="domain" description="Ionotropic glutamate receptor C-terminal" evidence="21">
    <location>
        <begin position="429"/>
        <end position="887"/>
    </location>
</feature>
<evidence type="ECO:0000256" key="13">
    <source>
        <dbReference type="ARBA" id="ARBA00023286"/>
    </source>
</evidence>
<dbReference type="SMART" id="SM00918">
    <property type="entry name" value="Lig_chan-Glu_bd"/>
    <property type="match status" value="1"/>
</dbReference>
<evidence type="ECO:0000256" key="15">
    <source>
        <dbReference type="ARBA" id="ARBA00034104"/>
    </source>
</evidence>
<evidence type="ECO:0000256" key="2">
    <source>
        <dbReference type="ARBA" id="ARBA00022448"/>
    </source>
</evidence>
<name>A0ABD2B9W6_VESSQ</name>
<dbReference type="PANTHER" id="PTHR18966">
    <property type="entry name" value="IONOTROPIC GLUTAMATE RECEPTOR"/>
    <property type="match status" value="1"/>
</dbReference>
<evidence type="ECO:0000256" key="10">
    <source>
        <dbReference type="ARBA" id="ARBA00023170"/>
    </source>
</evidence>
<evidence type="ECO:0000256" key="4">
    <source>
        <dbReference type="ARBA" id="ARBA00022692"/>
    </source>
</evidence>
<keyword evidence="7" id="KW-0770">Synapse</keyword>
<evidence type="ECO:0000256" key="5">
    <source>
        <dbReference type="ARBA" id="ARBA00022729"/>
    </source>
</evidence>
<keyword evidence="19" id="KW-1015">Disulfide bond</keyword>
<dbReference type="SUPFAM" id="SSF53850">
    <property type="entry name" value="Periplasmic binding protein-like II"/>
    <property type="match status" value="1"/>
</dbReference>
<keyword evidence="14" id="KW-0407">Ion channel</keyword>
<evidence type="ECO:0000313" key="24">
    <source>
        <dbReference type="Proteomes" id="UP001607302"/>
    </source>
</evidence>
<dbReference type="Pfam" id="PF00060">
    <property type="entry name" value="Lig_chan"/>
    <property type="match status" value="1"/>
</dbReference>
<dbReference type="PRINTS" id="PR00177">
    <property type="entry name" value="NMDARECEPTOR"/>
</dbReference>
<dbReference type="FunFam" id="3.40.190.10:FF:000060">
    <property type="entry name" value="Glutamate receptor ionotropic, kainate 1"/>
    <property type="match status" value="1"/>
</dbReference>
<evidence type="ECO:0000259" key="21">
    <source>
        <dbReference type="SMART" id="SM00079"/>
    </source>
</evidence>
<keyword evidence="12" id="KW-0628">Postsynaptic cell membrane</keyword>
<feature type="binding site" evidence="17">
    <location>
        <position position="523"/>
    </location>
    <ligand>
        <name>L-glutamate</name>
        <dbReference type="ChEBI" id="CHEBI:29985"/>
    </ligand>
</feature>
<dbReference type="SMART" id="SM00079">
    <property type="entry name" value="PBPe"/>
    <property type="match status" value="1"/>
</dbReference>
<dbReference type="GO" id="GO:0004970">
    <property type="term" value="F:glutamate-gated receptor activity"/>
    <property type="evidence" value="ECO:0007669"/>
    <property type="project" value="UniProtKB-ARBA"/>
</dbReference>
<evidence type="ECO:0000256" key="18">
    <source>
        <dbReference type="PIRSR" id="PIRSR601508-2"/>
    </source>
</evidence>
<dbReference type="GO" id="GO:0045211">
    <property type="term" value="C:postsynaptic membrane"/>
    <property type="evidence" value="ECO:0007669"/>
    <property type="project" value="UniProtKB-SubCell"/>
</dbReference>
<dbReference type="EMBL" id="JAUDFV010000130">
    <property type="protein sequence ID" value="KAL2729536.1"/>
    <property type="molecule type" value="Genomic_DNA"/>
</dbReference>
<dbReference type="GO" id="GO:0008328">
    <property type="term" value="C:ionotropic glutamate receptor complex"/>
    <property type="evidence" value="ECO:0007669"/>
    <property type="project" value="UniProtKB-ARBA"/>
</dbReference>
<dbReference type="FunFam" id="3.40.190.10:FF:000178">
    <property type="entry name" value="Glutamate receptor subunit"/>
    <property type="match status" value="1"/>
</dbReference>
<evidence type="ECO:0000256" key="11">
    <source>
        <dbReference type="ARBA" id="ARBA00023180"/>
    </source>
</evidence>
<keyword evidence="8" id="KW-0406">Ion transport</keyword>
<feature type="transmembrane region" description="Helical" evidence="20">
    <location>
        <begin position="563"/>
        <end position="580"/>
    </location>
</feature>
<gene>
    <name evidence="23" type="ORF">V1478_005826</name>
</gene>
<feature type="binding site" evidence="17">
    <location>
        <position position="518"/>
    </location>
    <ligand>
        <name>L-glutamate</name>
        <dbReference type="ChEBI" id="CHEBI:29985"/>
    </ligand>
</feature>
<evidence type="ECO:0000256" key="9">
    <source>
        <dbReference type="ARBA" id="ARBA00023136"/>
    </source>
</evidence>
<feature type="transmembrane region" description="Helical" evidence="20">
    <location>
        <begin position="640"/>
        <end position="661"/>
    </location>
</feature>
<feature type="binding site" evidence="17">
    <location>
        <position position="689"/>
    </location>
    <ligand>
        <name>L-glutamate</name>
        <dbReference type="ChEBI" id="CHEBI:29985"/>
    </ligand>
</feature>
<dbReference type="InterPro" id="IPR015683">
    <property type="entry name" value="Ionotropic_Glu_rcpt"/>
</dbReference>
<keyword evidence="2" id="KW-0813">Transport</keyword>
<keyword evidence="24" id="KW-1185">Reference proteome</keyword>
<dbReference type="Pfam" id="PF01094">
    <property type="entry name" value="ANF_receptor"/>
    <property type="match status" value="1"/>
</dbReference>
<keyword evidence="9 20" id="KW-0472">Membrane</keyword>
<dbReference type="InterPro" id="IPR001508">
    <property type="entry name" value="Iono_Glu_rcpt_met"/>
</dbReference>
<evidence type="ECO:0000256" key="19">
    <source>
        <dbReference type="PIRSR" id="PIRSR601508-3"/>
    </source>
</evidence>
<keyword evidence="10" id="KW-0675">Receptor</keyword>
<comment type="similarity">
    <text evidence="1">Belongs to the glutamate-gated ion channel (TC 1.A.10.1) family.</text>
</comment>
<evidence type="ECO:0000256" key="16">
    <source>
        <dbReference type="ARBA" id="ARBA00072754"/>
    </source>
</evidence>
<keyword evidence="4 20" id="KW-0812">Transmembrane</keyword>
<dbReference type="InterPro" id="IPR028082">
    <property type="entry name" value="Peripla_BP_I"/>
</dbReference>
<keyword evidence="5" id="KW-0732">Signal</keyword>
<evidence type="ECO:0000259" key="22">
    <source>
        <dbReference type="SMART" id="SM00918"/>
    </source>
</evidence>